<organism evidence="3 4">
    <name type="scientific">Streptomyces hazeniae</name>
    <dbReference type="NCBI Taxonomy" id="3075538"/>
    <lineage>
        <taxon>Bacteria</taxon>
        <taxon>Bacillati</taxon>
        <taxon>Actinomycetota</taxon>
        <taxon>Actinomycetes</taxon>
        <taxon>Kitasatosporales</taxon>
        <taxon>Streptomycetaceae</taxon>
        <taxon>Streptomyces</taxon>
    </lineage>
</organism>
<evidence type="ECO:0000256" key="1">
    <source>
        <dbReference type="SAM" id="MobiDB-lite"/>
    </source>
</evidence>
<keyword evidence="2" id="KW-1133">Transmembrane helix</keyword>
<proteinExistence type="predicted"/>
<feature type="transmembrane region" description="Helical" evidence="2">
    <location>
        <begin position="408"/>
        <end position="431"/>
    </location>
</feature>
<protein>
    <submittedName>
        <fullName evidence="3">Uncharacterized protein</fullName>
    </submittedName>
</protein>
<feature type="region of interest" description="Disordered" evidence="1">
    <location>
        <begin position="191"/>
        <end position="226"/>
    </location>
</feature>
<evidence type="ECO:0000313" key="4">
    <source>
        <dbReference type="Proteomes" id="UP001183414"/>
    </source>
</evidence>
<name>A0ABU2NQU7_9ACTN</name>
<dbReference type="Proteomes" id="UP001183414">
    <property type="component" value="Unassembled WGS sequence"/>
</dbReference>
<reference evidence="4" key="1">
    <citation type="submission" date="2023-07" db="EMBL/GenBank/DDBJ databases">
        <title>30 novel species of actinomycetes from the DSMZ collection.</title>
        <authorList>
            <person name="Nouioui I."/>
        </authorList>
    </citation>
    <scope>NUCLEOTIDE SEQUENCE [LARGE SCALE GENOMIC DNA]</scope>
    <source>
        <strain evidence="4">DSM 42041</strain>
    </source>
</reference>
<keyword evidence="4" id="KW-1185">Reference proteome</keyword>
<dbReference type="RefSeq" id="WP_311672800.1">
    <property type="nucleotide sequence ID" value="NZ_JAVREQ010000006.1"/>
</dbReference>
<sequence>MRRGTTGRVAGRAVPRALATAVVLGVTAGLLGGAAVADAGDVPAYRTAEDAQAVDGARSSADGPRLASGRIYTDDIGPGEEKYYTVELDAESQPRISVAALPEAGSEVAYGDGVSVLLEGADGTSCGEGEADFGSDGAARPIAAWVARVTEPDGACQSAGVYNLSVTRESDPASGQAAWPVELRLMSEPGLNSLTSTEAPDTDDLPTEPPGLPTGTARRLEGGTGFNDAAGMGEGVWKDRLRPGGTRFYRVPVDWGQSLALSAEFGTAKTGDETAYTSDGVQVAVYNPARGYVAGEGAMYEADAPAAVPVRTPPAVYGHRYAYDDEVAAASVAGWYYVAVHAHADLGRFVDGTVPVTLRTELVGKPGEDPDYAGDPVAAGFGVSDADRDQAEEGLTPQAARRSDTLTVVGWSGVGTGTLLLAGLALWWGLARRSAGGTAGRPAAGFGTPPPQRH</sequence>
<comment type="caution">
    <text evidence="3">The sequence shown here is derived from an EMBL/GenBank/DDBJ whole genome shotgun (WGS) entry which is preliminary data.</text>
</comment>
<evidence type="ECO:0000256" key="2">
    <source>
        <dbReference type="SAM" id="Phobius"/>
    </source>
</evidence>
<gene>
    <name evidence="3" type="ORF">RM572_09375</name>
</gene>
<accession>A0ABU2NQU7</accession>
<keyword evidence="2" id="KW-0472">Membrane</keyword>
<keyword evidence="2" id="KW-0812">Transmembrane</keyword>
<evidence type="ECO:0000313" key="3">
    <source>
        <dbReference type="EMBL" id="MDT0378981.1"/>
    </source>
</evidence>
<dbReference type="EMBL" id="JAVREQ010000006">
    <property type="protein sequence ID" value="MDT0378981.1"/>
    <property type="molecule type" value="Genomic_DNA"/>
</dbReference>